<dbReference type="InParanoid" id="A0A2P5E7U3"/>
<gene>
    <name evidence="1" type="ORF">TorRG33x02_225770</name>
</gene>
<name>A0A2P5E7U3_TREOI</name>
<keyword evidence="2" id="KW-1185">Reference proteome</keyword>
<dbReference type="Proteomes" id="UP000237000">
    <property type="component" value="Unassembled WGS sequence"/>
</dbReference>
<comment type="caution">
    <text evidence="1">The sequence shown here is derived from an EMBL/GenBank/DDBJ whole genome shotgun (WGS) entry which is preliminary data.</text>
</comment>
<feature type="non-terminal residue" evidence="1">
    <location>
        <position position="60"/>
    </location>
</feature>
<dbReference type="AlphaFoldDB" id="A0A2P5E7U3"/>
<proteinExistence type="predicted"/>
<accession>A0A2P5E7U3</accession>
<reference evidence="2" key="1">
    <citation type="submission" date="2016-06" db="EMBL/GenBank/DDBJ databases">
        <title>Parallel loss of symbiosis genes in relatives of nitrogen-fixing non-legume Parasponia.</title>
        <authorList>
            <person name="Van Velzen R."/>
            <person name="Holmer R."/>
            <person name="Bu F."/>
            <person name="Rutten L."/>
            <person name="Van Zeijl A."/>
            <person name="Liu W."/>
            <person name="Santuari L."/>
            <person name="Cao Q."/>
            <person name="Sharma T."/>
            <person name="Shen D."/>
            <person name="Roswanjaya Y."/>
            <person name="Wardhani T."/>
            <person name="Kalhor M.S."/>
            <person name="Jansen J."/>
            <person name="Van den Hoogen J."/>
            <person name="Gungor B."/>
            <person name="Hartog M."/>
            <person name="Hontelez J."/>
            <person name="Verver J."/>
            <person name="Yang W.-C."/>
            <person name="Schijlen E."/>
            <person name="Repin R."/>
            <person name="Schilthuizen M."/>
            <person name="Schranz E."/>
            <person name="Heidstra R."/>
            <person name="Miyata K."/>
            <person name="Fedorova E."/>
            <person name="Kohlen W."/>
            <person name="Bisseling T."/>
            <person name="Smit S."/>
            <person name="Geurts R."/>
        </authorList>
    </citation>
    <scope>NUCLEOTIDE SEQUENCE [LARGE SCALE GENOMIC DNA]</scope>
    <source>
        <strain evidence="2">cv. RG33-2</strain>
    </source>
</reference>
<protein>
    <submittedName>
        <fullName evidence="1">Uncharacterized protein</fullName>
    </submittedName>
</protein>
<dbReference type="EMBL" id="JXTC01000212">
    <property type="protein sequence ID" value="PON81623.1"/>
    <property type="molecule type" value="Genomic_DNA"/>
</dbReference>
<evidence type="ECO:0000313" key="2">
    <source>
        <dbReference type="Proteomes" id="UP000237000"/>
    </source>
</evidence>
<organism evidence="1 2">
    <name type="scientific">Trema orientale</name>
    <name type="common">Charcoal tree</name>
    <name type="synonym">Celtis orientalis</name>
    <dbReference type="NCBI Taxonomy" id="63057"/>
    <lineage>
        <taxon>Eukaryota</taxon>
        <taxon>Viridiplantae</taxon>
        <taxon>Streptophyta</taxon>
        <taxon>Embryophyta</taxon>
        <taxon>Tracheophyta</taxon>
        <taxon>Spermatophyta</taxon>
        <taxon>Magnoliopsida</taxon>
        <taxon>eudicotyledons</taxon>
        <taxon>Gunneridae</taxon>
        <taxon>Pentapetalae</taxon>
        <taxon>rosids</taxon>
        <taxon>fabids</taxon>
        <taxon>Rosales</taxon>
        <taxon>Cannabaceae</taxon>
        <taxon>Trema</taxon>
    </lineage>
</organism>
<evidence type="ECO:0000313" key="1">
    <source>
        <dbReference type="EMBL" id="PON81623.1"/>
    </source>
</evidence>
<sequence length="60" mass="7002">MGRGLKRRHGLLCPILPWAQTWDWTKESSPMFYSGPPNGPIVTIYNYVVWGRKTWDHGDK</sequence>